<dbReference type="SUPFAM" id="SSF46689">
    <property type="entry name" value="Homeodomain-like"/>
    <property type="match status" value="2"/>
</dbReference>
<dbReference type="PROSITE" id="PS00041">
    <property type="entry name" value="HTH_ARAC_FAMILY_1"/>
    <property type="match status" value="1"/>
</dbReference>
<proteinExistence type="predicted"/>
<gene>
    <name evidence="5" type="ORF">ACFQBM_13670</name>
</gene>
<dbReference type="InterPro" id="IPR009057">
    <property type="entry name" value="Homeodomain-like_sf"/>
</dbReference>
<dbReference type="RefSeq" id="WP_193193139.1">
    <property type="nucleotide sequence ID" value="NZ_JACZFR010000039.1"/>
</dbReference>
<sequence>MSDQLFVSYARALVDALRSEDAAPLGEVQAFIDSIDDCVTLPVSRIMDLDQLSREERLDLLNLALNQCGIGLENLDRLQEPELASNFQIFIWLYFLERALNNHQAISGQMELTRDDPAASLRTIAVPDSAWFMIYIERGRAVLEFDGRRKIAEAPELLLFKSGLPIHLERHPDCEDASIFTCSFFPRKSWIGFLHEGQQAEPVVSLRLPDSIEKDYIHKAFCQIIDVSHSDLIQKRQLHLNLLEQILLLFDNIRPKNSDKKLDPRVAAACSYILERYNKKITVENIASAANTSSSTLAALFREQLGVNVMRWRDQVRVQKAKEMLKETDIAIKVIAHRVGYEDPMFFSRRFKQLTGWSPTQVRQNSE</sequence>
<dbReference type="InterPro" id="IPR018060">
    <property type="entry name" value="HTH_AraC"/>
</dbReference>
<name>A0ABW1YSK4_9GAMM</name>
<feature type="domain" description="HTH araC/xylS-type" evidence="4">
    <location>
        <begin position="267"/>
        <end position="365"/>
    </location>
</feature>
<evidence type="ECO:0000256" key="2">
    <source>
        <dbReference type="ARBA" id="ARBA00023125"/>
    </source>
</evidence>
<keyword evidence="3" id="KW-0804">Transcription</keyword>
<dbReference type="SUPFAM" id="SSF51215">
    <property type="entry name" value="Regulatory protein AraC"/>
    <property type="match status" value="1"/>
</dbReference>
<dbReference type="Pfam" id="PF12833">
    <property type="entry name" value="HTH_18"/>
    <property type="match status" value="1"/>
</dbReference>
<dbReference type="InterPro" id="IPR037923">
    <property type="entry name" value="HTH-like"/>
</dbReference>
<evidence type="ECO:0000256" key="3">
    <source>
        <dbReference type="ARBA" id="ARBA00023163"/>
    </source>
</evidence>
<dbReference type="PANTHER" id="PTHR43280:SF25">
    <property type="entry name" value="ARABINOSE OPERON REGULATORY PROTEIN"/>
    <property type="match status" value="1"/>
</dbReference>
<dbReference type="PROSITE" id="PS01124">
    <property type="entry name" value="HTH_ARAC_FAMILY_2"/>
    <property type="match status" value="1"/>
</dbReference>
<dbReference type="Proteomes" id="UP001596425">
    <property type="component" value="Unassembled WGS sequence"/>
</dbReference>
<reference evidence="6" key="1">
    <citation type="journal article" date="2019" name="Int. J. Syst. Evol. Microbiol.">
        <title>The Global Catalogue of Microorganisms (GCM) 10K type strain sequencing project: providing services to taxonomists for standard genome sequencing and annotation.</title>
        <authorList>
            <consortium name="The Broad Institute Genomics Platform"/>
            <consortium name="The Broad Institute Genome Sequencing Center for Infectious Disease"/>
            <person name="Wu L."/>
            <person name="Ma J."/>
        </authorList>
    </citation>
    <scope>NUCLEOTIDE SEQUENCE [LARGE SCALE GENOMIC DNA]</scope>
    <source>
        <strain evidence="6">CGMCC 1.13718</strain>
    </source>
</reference>
<comment type="caution">
    <text evidence="5">The sequence shown here is derived from an EMBL/GenBank/DDBJ whole genome shotgun (WGS) entry which is preliminary data.</text>
</comment>
<dbReference type="EMBL" id="JBHSVR010000001">
    <property type="protein sequence ID" value="MFC6634344.1"/>
    <property type="molecule type" value="Genomic_DNA"/>
</dbReference>
<evidence type="ECO:0000259" key="4">
    <source>
        <dbReference type="PROSITE" id="PS01124"/>
    </source>
</evidence>
<keyword evidence="2" id="KW-0238">DNA-binding</keyword>
<protein>
    <submittedName>
        <fullName evidence="5">Helix-turn-helix domain-containing protein</fullName>
    </submittedName>
</protein>
<dbReference type="Gene3D" id="1.10.10.60">
    <property type="entry name" value="Homeodomain-like"/>
    <property type="match status" value="2"/>
</dbReference>
<dbReference type="PANTHER" id="PTHR43280">
    <property type="entry name" value="ARAC-FAMILY TRANSCRIPTIONAL REGULATOR"/>
    <property type="match status" value="1"/>
</dbReference>
<organism evidence="5 6">
    <name type="scientific">Microbulbifer taiwanensis</name>
    <dbReference type="NCBI Taxonomy" id="986746"/>
    <lineage>
        <taxon>Bacteria</taxon>
        <taxon>Pseudomonadati</taxon>
        <taxon>Pseudomonadota</taxon>
        <taxon>Gammaproteobacteria</taxon>
        <taxon>Cellvibrionales</taxon>
        <taxon>Microbulbiferaceae</taxon>
        <taxon>Microbulbifer</taxon>
    </lineage>
</organism>
<keyword evidence="6" id="KW-1185">Reference proteome</keyword>
<evidence type="ECO:0000313" key="6">
    <source>
        <dbReference type="Proteomes" id="UP001596425"/>
    </source>
</evidence>
<dbReference type="InterPro" id="IPR018062">
    <property type="entry name" value="HTH_AraC-typ_CS"/>
</dbReference>
<keyword evidence="1" id="KW-0805">Transcription regulation</keyword>
<dbReference type="Gene3D" id="2.60.120.280">
    <property type="entry name" value="Regulatory protein AraC"/>
    <property type="match status" value="1"/>
</dbReference>
<dbReference type="SMART" id="SM00342">
    <property type="entry name" value="HTH_ARAC"/>
    <property type="match status" value="1"/>
</dbReference>
<evidence type="ECO:0000256" key="1">
    <source>
        <dbReference type="ARBA" id="ARBA00023015"/>
    </source>
</evidence>
<accession>A0ABW1YSK4</accession>
<evidence type="ECO:0000313" key="5">
    <source>
        <dbReference type="EMBL" id="MFC6634344.1"/>
    </source>
</evidence>